<gene>
    <name evidence="3" type="ORF">A2Z24_00190</name>
</gene>
<dbReference type="SUPFAM" id="SSF53300">
    <property type="entry name" value="vWA-like"/>
    <property type="match status" value="1"/>
</dbReference>
<dbReference type="CDD" id="cd00198">
    <property type="entry name" value="vWFA"/>
    <property type="match status" value="1"/>
</dbReference>
<comment type="caution">
    <text evidence="3">The sequence shown here is derived from an EMBL/GenBank/DDBJ whole genome shotgun (WGS) entry which is preliminary data.</text>
</comment>
<evidence type="ECO:0000256" key="1">
    <source>
        <dbReference type="SAM" id="SignalP"/>
    </source>
</evidence>
<sequence>MRKGLIVSTIFISTLAFGLVLSSDSAFAQTKATNKVIYSPGDPIDITITVPGGTTLYVQPTDIVILFDRSNSMLARPMSAGDPTPRIDATIKAINKFLDTAYSIGGANRPRVGLATYGTSGYWEVNFTNATVGGVTYANIRNRLPVIRAQMVTKAAGNDDFWECTSSGEGVDLAVQKLVADPNPNPNFIVLAGDGAENGKHYWPPPPIPPRDVWDYPPLGFNSRFLEETTAINTAQTNKIKIHSIGLSDEILDDQSGVWLGYKCGKAYGNPPFNGYAWRTGEKHFRDYISSPTGGSYKRITTTTGIGSLNNYFVDLFKKIATDYTIRVRERFNSDYFDPITDWGSGRPRVIARGNGCSGVSGASAASPVPVPAGGVYSFWVRWNSIPQGENRCIIIRTYIKATALPGEDLPVDVYPDTRAEIININGSITNVDIPQAIIDILAGAWFQTTDGDVGSCAQIRPTIAPPIGFSADYLVIQNNSTPTSNFTSELGWLVWGYNPLNIGPRRCSVADWSMYTVLANKFKLNTSNTITSLADIPVSGGNRVYYINGDLTINSAVNFTQDPAVVFVKTNLNIEADLIVGPDTGLILVVGDTSTAGHVKIKENVNQADGVFIFDGDFDVNGSVLPLVIHGAVIGGSEGGSFKLKRDFKSADNLTTPSERIVFEPKYLWLFRDIIGDTKTIFKEVAP</sequence>
<feature type="chain" id="PRO_5009581203" description="VWFA domain-containing protein" evidence="1">
    <location>
        <begin position="29"/>
        <end position="688"/>
    </location>
</feature>
<evidence type="ECO:0000259" key="2">
    <source>
        <dbReference type="PROSITE" id="PS50234"/>
    </source>
</evidence>
<name>A0A1G1WFP1_9BACT</name>
<dbReference type="AlphaFoldDB" id="A0A1G1WFP1"/>
<dbReference type="EMBL" id="MHCT01000005">
    <property type="protein sequence ID" value="OGY26528.1"/>
    <property type="molecule type" value="Genomic_DNA"/>
</dbReference>
<evidence type="ECO:0000313" key="4">
    <source>
        <dbReference type="Proteomes" id="UP000177588"/>
    </source>
</evidence>
<dbReference type="InterPro" id="IPR036465">
    <property type="entry name" value="vWFA_dom_sf"/>
</dbReference>
<evidence type="ECO:0000313" key="3">
    <source>
        <dbReference type="EMBL" id="OGY26528.1"/>
    </source>
</evidence>
<protein>
    <recommendedName>
        <fullName evidence="2">VWFA domain-containing protein</fullName>
    </recommendedName>
</protein>
<dbReference type="Gene3D" id="3.40.50.410">
    <property type="entry name" value="von Willebrand factor, type A domain"/>
    <property type="match status" value="1"/>
</dbReference>
<accession>A0A1G1WFP1</accession>
<proteinExistence type="predicted"/>
<keyword evidence="1" id="KW-0732">Signal</keyword>
<feature type="domain" description="VWFA" evidence="2">
    <location>
        <begin position="62"/>
        <end position="320"/>
    </location>
</feature>
<organism evidence="3 4">
    <name type="scientific">Candidatus Woykebacteria bacterium RBG_16_44_10</name>
    <dbReference type="NCBI Taxonomy" id="1802597"/>
    <lineage>
        <taxon>Bacteria</taxon>
        <taxon>Candidatus Woykeibacteriota</taxon>
    </lineage>
</organism>
<dbReference type="Proteomes" id="UP000177588">
    <property type="component" value="Unassembled WGS sequence"/>
</dbReference>
<dbReference type="STRING" id="1802597.A2Z24_00190"/>
<feature type="signal peptide" evidence="1">
    <location>
        <begin position="1"/>
        <end position="28"/>
    </location>
</feature>
<dbReference type="PROSITE" id="PS50234">
    <property type="entry name" value="VWFA"/>
    <property type="match status" value="1"/>
</dbReference>
<dbReference type="InterPro" id="IPR002035">
    <property type="entry name" value="VWF_A"/>
</dbReference>
<reference evidence="3 4" key="1">
    <citation type="journal article" date="2016" name="Nat. Commun.">
        <title>Thousands of microbial genomes shed light on interconnected biogeochemical processes in an aquifer system.</title>
        <authorList>
            <person name="Anantharaman K."/>
            <person name="Brown C.T."/>
            <person name="Hug L.A."/>
            <person name="Sharon I."/>
            <person name="Castelle C.J."/>
            <person name="Probst A.J."/>
            <person name="Thomas B.C."/>
            <person name="Singh A."/>
            <person name="Wilkins M.J."/>
            <person name="Karaoz U."/>
            <person name="Brodie E.L."/>
            <person name="Williams K.H."/>
            <person name="Hubbard S.S."/>
            <person name="Banfield J.F."/>
        </authorList>
    </citation>
    <scope>NUCLEOTIDE SEQUENCE [LARGE SCALE GENOMIC DNA]</scope>
</reference>